<protein>
    <submittedName>
        <fullName evidence="7">PTS sugar transporter subunit IIA</fullName>
    </submittedName>
</protein>
<dbReference type="GO" id="GO:0016020">
    <property type="term" value="C:membrane"/>
    <property type="evidence" value="ECO:0007669"/>
    <property type="project" value="InterPro"/>
</dbReference>
<keyword evidence="4" id="KW-0808">Transferase</keyword>
<comment type="caution">
    <text evidence="7">The sequence shown here is derived from an EMBL/GenBank/DDBJ whole genome shotgun (WGS) entry which is preliminary data.</text>
</comment>
<sequence>MSQKGKNKAVIAEGLVFLDSQLATQDEVIQFIVEKALAEGYIDNQFALKEAVQKREREIPTAIGYQIAMPHGKTAAVLHPFIALLRTAEDFRWSEQNEERVRLVFLIGVPEESEGKLHLKFISQLSKKLLDDEFRQSLLTETNQHKIFEQLSAIDI</sequence>
<proteinExistence type="predicted"/>
<dbReference type="RefSeq" id="WP_209529574.1">
    <property type="nucleotide sequence ID" value="NZ_JAEEGA010000010.1"/>
</dbReference>
<dbReference type="InterPro" id="IPR002178">
    <property type="entry name" value="PTS_EIIA_type-2_dom"/>
</dbReference>
<dbReference type="PROSITE" id="PS00372">
    <property type="entry name" value="PTS_EIIA_TYPE_2_HIS"/>
    <property type="match status" value="1"/>
</dbReference>
<evidence type="ECO:0000256" key="2">
    <source>
        <dbReference type="ARBA" id="ARBA00022553"/>
    </source>
</evidence>
<evidence type="ECO:0000256" key="4">
    <source>
        <dbReference type="ARBA" id="ARBA00022679"/>
    </source>
</evidence>
<dbReference type="AlphaFoldDB" id="A0A940PCR6"/>
<name>A0A940PCR6_9ENTE</name>
<feature type="domain" description="PTS EIIA type-2" evidence="6">
    <location>
        <begin position="9"/>
        <end position="154"/>
    </location>
</feature>
<keyword evidence="8" id="KW-1185">Reference proteome</keyword>
<dbReference type="SUPFAM" id="SSF55804">
    <property type="entry name" value="Phoshotransferase/anion transport protein"/>
    <property type="match status" value="1"/>
</dbReference>
<dbReference type="InterPro" id="IPR004715">
    <property type="entry name" value="PTS_IIA_fruc"/>
</dbReference>
<evidence type="ECO:0000313" key="8">
    <source>
        <dbReference type="Proteomes" id="UP000674938"/>
    </source>
</evidence>
<reference evidence="7" key="1">
    <citation type="submission" date="2020-12" db="EMBL/GenBank/DDBJ databases">
        <title>Vagococcus allomyrinae sp. nov. and Enterococcus lavae sp. nov., isolated from the larvae of Allomyrina dichotoma.</title>
        <authorList>
            <person name="Lee S.D."/>
        </authorList>
    </citation>
    <scope>NUCLEOTIDE SEQUENCE</scope>
    <source>
        <strain evidence="7">BWB3-3</strain>
    </source>
</reference>
<evidence type="ECO:0000256" key="3">
    <source>
        <dbReference type="ARBA" id="ARBA00022597"/>
    </source>
</evidence>
<keyword evidence="5" id="KW-0598">Phosphotransferase system</keyword>
<keyword evidence="2" id="KW-0597">Phosphoprotein</keyword>
<keyword evidence="1" id="KW-0813">Transport</keyword>
<dbReference type="PANTHER" id="PTHR47738">
    <property type="entry name" value="PTS SYSTEM FRUCTOSE-LIKE EIIA COMPONENT-RELATED"/>
    <property type="match status" value="1"/>
</dbReference>
<keyword evidence="3 7" id="KW-0762">Sugar transport</keyword>
<dbReference type="InterPro" id="IPR051541">
    <property type="entry name" value="PTS_SugarTrans_NitroReg"/>
</dbReference>
<dbReference type="CDD" id="cd00211">
    <property type="entry name" value="PTS_IIA_fru"/>
    <property type="match status" value="1"/>
</dbReference>
<evidence type="ECO:0000256" key="1">
    <source>
        <dbReference type="ARBA" id="ARBA00022448"/>
    </source>
</evidence>
<dbReference type="Pfam" id="PF00359">
    <property type="entry name" value="PTS_EIIA_2"/>
    <property type="match status" value="1"/>
</dbReference>
<dbReference type="GO" id="GO:0008982">
    <property type="term" value="F:protein-N(PI)-phosphohistidine-sugar phosphotransferase activity"/>
    <property type="evidence" value="ECO:0007669"/>
    <property type="project" value="InterPro"/>
</dbReference>
<dbReference type="InterPro" id="IPR016152">
    <property type="entry name" value="PTrfase/Anion_transptr"/>
</dbReference>
<evidence type="ECO:0000313" key="7">
    <source>
        <dbReference type="EMBL" id="MBP1042415.1"/>
    </source>
</evidence>
<accession>A0A940PCR6</accession>
<dbReference type="Gene3D" id="3.40.930.10">
    <property type="entry name" value="Mannitol-specific EII, Chain A"/>
    <property type="match status" value="1"/>
</dbReference>
<dbReference type="Proteomes" id="UP000674938">
    <property type="component" value="Unassembled WGS sequence"/>
</dbReference>
<dbReference type="GO" id="GO:0009401">
    <property type="term" value="P:phosphoenolpyruvate-dependent sugar phosphotransferase system"/>
    <property type="evidence" value="ECO:0007669"/>
    <property type="project" value="UniProtKB-KW"/>
</dbReference>
<dbReference type="PROSITE" id="PS51094">
    <property type="entry name" value="PTS_EIIA_TYPE_2"/>
    <property type="match status" value="1"/>
</dbReference>
<evidence type="ECO:0000259" key="6">
    <source>
        <dbReference type="PROSITE" id="PS51094"/>
    </source>
</evidence>
<gene>
    <name evidence="7" type="ORF">I6N95_15455</name>
</gene>
<evidence type="ECO:0000256" key="5">
    <source>
        <dbReference type="ARBA" id="ARBA00022683"/>
    </source>
</evidence>
<organism evidence="7 8">
    <name type="scientific">Vagococcus allomyrinae</name>
    <dbReference type="NCBI Taxonomy" id="2794353"/>
    <lineage>
        <taxon>Bacteria</taxon>
        <taxon>Bacillati</taxon>
        <taxon>Bacillota</taxon>
        <taxon>Bacilli</taxon>
        <taxon>Lactobacillales</taxon>
        <taxon>Enterococcaceae</taxon>
        <taxon>Vagococcus</taxon>
    </lineage>
</organism>
<dbReference type="NCBIfam" id="TIGR00848">
    <property type="entry name" value="fruA"/>
    <property type="match status" value="1"/>
</dbReference>
<dbReference type="EMBL" id="JAEEGA010000010">
    <property type="protein sequence ID" value="MBP1042415.1"/>
    <property type="molecule type" value="Genomic_DNA"/>
</dbReference>